<accession>A0ABD0YMA2</accession>
<feature type="region of interest" description="Disordered" evidence="1">
    <location>
        <begin position="327"/>
        <end position="348"/>
    </location>
</feature>
<feature type="compositionally biased region" description="Basic and acidic residues" evidence="1">
    <location>
        <begin position="404"/>
        <end position="417"/>
    </location>
</feature>
<evidence type="ECO:0000256" key="2">
    <source>
        <dbReference type="SAM" id="Phobius"/>
    </source>
</evidence>
<evidence type="ECO:0000256" key="1">
    <source>
        <dbReference type="SAM" id="MobiDB-lite"/>
    </source>
</evidence>
<feature type="transmembrane region" description="Helical" evidence="2">
    <location>
        <begin position="157"/>
        <end position="180"/>
    </location>
</feature>
<feature type="transmembrane region" description="Helical" evidence="2">
    <location>
        <begin position="5"/>
        <end position="29"/>
    </location>
</feature>
<keyword evidence="2" id="KW-0472">Membrane</keyword>
<feature type="compositionally biased region" description="Polar residues" evidence="1">
    <location>
        <begin position="539"/>
        <end position="555"/>
    </location>
</feature>
<proteinExistence type="predicted"/>
<feature type="compositionally biased region" description="Polar residues" evidence="1">
    <location>
        <begin position="570"/>
        <end position="580"/>
    </location>
</feature>
<feature type="compositionally biased region" description="Polar residues" evidence="1">
    <location>
        <begin position="622"/>
        <end position="632"/>
    </location>
</feature>
<feature type="compositionally biased region" description="Basic and acidic residues" evidence="1">
    <location>
        <begin position="556"/>
        <end position="569"/>
    </location>
</feature>
<name>A0ABD0YMA2_9HEMI</name>
<feature type="compositionally biased region" description="Basic and acidic residues" evidence="1">
    <location>
        <begin position="270"/>
        <end position="286"/>
    </location>
</feature>
<feature type="compositionally biased region" description="Basic and acidic residues" evidence="1">
    <location>
        <begin position="718"/>
        <end position="734"/>
    </location>
</feature>
<feature type="region of interest" description="Disordered" evidence="1">
    <location>
        <begin position="269"/>
        <end position="290"/>
    </location>
</feature>
<feature type="compositionally biased region" description="Acidic residues" evidence="1">
    <location>
        <begin position="428"/>
        <end position="439"/>
    </location>
</feature>
<protein>
    <submittedName>
        <fullName evidence="3">Uncharacterized protein</fullName>
    </submittedName>
</protein>
<dbReference type="PANTHER" id="PTHR39952:SF1">
    <property type="match status" value="1"/>
</dbReference>
<feature type="region of interest" description="Disordered" evidence="1">
    <location>
        <begin position="404"/>
        <end position="755"/>
    </location>
</feature>
<feature type="transmembrane region" description="Helical" evidence="2">
    <location>
        <begin position="74"/>
        <end position="96"/>
    </location>
</feature>
<feature type="region of interest" description="Disordered" evidence="1">
    <location>
        <begin position="821"/>
        <end position="841"/>
    </location>
</feature>
<evidence type="ECO:0000313" key="3">
    <source>
        <dbReference type="EMBL" id="KAL1132369.1"/>
    </source>
</evidence>
<feature type="region of interest" description="Disordered" evidence="1">
    <location>
        <begin position="778"/>
        <end position="802"/>
    </location>
</feature>
<feature type="compositionally biased region" description="Polar residues" evidence="1">
    <location>
        <begin position="330"/>
        <end position="344"/>
    </location>
</feature>
<dbReference type="PANTHER" id="PTHR39952">
    <property type="entry name" value="FI02073P"/>
    <property type="match status" value="1"/>
</dbReference>
<feature type="region of interest" description="Disordered" evidence="1">
    <location>
        <begin position="859"/>
        <end position="919"/>
    </location>
</feature>
<dbReference type="AlphaFoldDB" id="A0ABD0YMA2"/>
<feature type="compositionally biased region" description="Basic and acidic residues" evidence="1">
    <location>
        <begin position="743"/>
        <end position="753"/>
    </location>
</feature>
<evidence type="ECO:0000313" key="4">
    <source>
        <dbReference type="Proteomes" id="UP001558652"/>
    </source>
</evidence>
<dbReference type="EMBL" id="JBFDAA010000005">
    <property type="protein sequence ID" value="KAL1132369.1"/>
    <property type="molecule type" value="Genomic_DNA"/>
</dbReference>
<keyword evidence="2" id="KW-0812">Transmembrane</keyword>
<reference evidence="3 4" key="1">
    <citation type="submission" date="2024-07" db="EMBL/GenBank/DDBJ databases">
        <title>Chromosome-level genome assembly of the water stick insect Ranatra chinensis (Heteroptera: Nepidae).</title>
        <authorList>
            <person name="Liu X."/>
        </authorList>
    </citation>
    <scope>NUCLEOTIDE SEQUENCE [LARGE SCALE GENOMIC DNA]</scope>
    <source>
        <strain evidence="3">Cailab_2021Rc</strain>
        <tissue evidence="3">Muscle</tissue>
    </source>
</reference>
<dbReference type="Proteomes" id="UP001558652">
    <property type="component" value="Unassembled WGS sequence"/>
</dbReference>
<keyword evidence="2" id="KW-1133">Transmembrane helix</keyword>
<feature type="compositionally biased region" description="Polar residues" evidence="1">
    <location>
        <begin position="442"/>
        <end position="481"/>
    </location>
</feature>
<comment type="caution">
    <text evidence="3">The sequence shown here is derived from an EMBL/GenBank/DDBJ whole genome shotgun (WGS) entry which is preliminary data.</text>
</comment>
<feature type="non-terminal residue" evidence="3">
    <location>
        <position position="1"/>
    </location>
</feature>
<feature type="compositionally biased region" description="Polar residues" evidence="1">
    <location>
        <begin position="821"/>
        <end position="840"/>
    </location>
</feature>
<gene>
    <name evidence="3" type="ORF">AAG570_010324</name>
</gene>
<feature type="compositionally biased region" description="Polar residues" evidence="1">
    <location>
        <begin position="640"/>
        <end position="649"/>
    </location>
</feature>
<feature type="compositionally biased region" description="Basic residues" evidence="1">
    <location>
        <begin position="859"/>
        <end position="873"/>
    </location>
</feature>
<feature type="compositionally biased region" description="Polar residues" evidence="1">
    <location>
        <begin position="680"/>
        <end position="693"/>
    </location>
</feature>
<feature type="transmembrane region" description="Helical" evidence="2">
    <location>
        <begin position="41"/>
        <end position="62"/>
    </location>
</feature>
<sequence>LRKYVFLCTVCGGLASLLGGLFLAVYLILRSYTSSLDYFETIPTYIPASMLLVTGLGIMCLARRRNRYAFLIKLCGVCCLLCAAICVLVTVTTTVIHMSRLQSLRECVYTLRTHTCTCYSMLLDSASDRTDEGAHYVFNSTPDCEVIHGALYSCLRAMFGLSVIGILVCIFCCMLVYQLLSHERKKMYWEQLELRCRYLYGQPRNQPQVINPPQRCSHCACSQQFRYQAEGTFDSRLWASGRIGNLYSPNPVAPSSGWGGWRLPWSRNSETSHRQNHPLDGRDSGSYHRPLACSSPESQYGFSPQGVATVSSATSASYTMIDAGPVVPESCSSSAKSSDNQAKQQVEEEIVSPRIKYLRQSVNNKRNEPTESEVYFADVSSCCNGSVRNDSLLYDEPGLRSQIQEKEFQKIPEERASPEAYSEMALDGSEDEDEEEDPELVSFSQRQPSRNRNSAEQASSRRNTPNSENSGSANSVWSGYSQDFLAPDAQYETIPEHRMMQENSPNNGKPTAVPSPSKHQDWMDHPSPSKHRRMFEQEWQPSSPAKHQRTFSGQEWQDRPPHAKQRSFDSQEWQPTSSPAKPQRNFEHQEWQDSPNHQKNFENQDRQGPPSFKHQRKLEGQEWQSMSPSKQQRPYEGQDWQEQPSSNPRTFEDQDWHPISPSKPQRVFDSQEWQERSAKQQRPQFETQDWSKNQRPHQEWQHHEDPPTPMRFIQNVNPERKTSLQHQHSDKPRNEINSPKMRQHFDQSQEEHPSSLTNYDAEHYDELEPYNEPQETKFISNNFRNDPNDNSTSSPSLRFDRCGNFPNNRYPFDQRQNVFEVSNHPPSYNFEVQSDPNLSPSKHHYEQIVEDNGRHHHIHHNHHYHHHHQRHPHHIDQQEQKEPSEPRLSKDVDDNRQNSPKVFEKFQHPSSLRAGGGTSSTDCINLVVDESQCCHNDPSCRCYVDVDNSVHQEPIKSVDI</sequence>
<feature type="compositionally biased region" description="Basic and acidic residues" evidence="1">
    <location>
        <begin position="874"/>
        <end position="907"/>
    </location>
</feature>
<feature type="compositionally biased region" description="Basic and acidic residues" evidence="1">
    <location>
        <begin position="696"/>
        <end position="706"/>
    </location>
</feature>
<keyword evidence="4" id="KW-1185">Reference proteome</keyword>
<organism evidence="3 4">
    <name type="scientific">Ranatra chinensis</name>
    <dbReference type="NCBI Taxonomy" id="642074"/>
    <lineage>
        <taxon>Eukaryota</taxon>
        <taxon>Metazoa</taxon>
        <taxon>Ecdysozoa</taxon>
        <taxon>Arthropoda</taxon>
        <taxon>Hexapoda</taxon>
        <taxon>Insecta</taxon>
        <taxon>Pterygota</taxon>
        <taxon>Neoptera</taxon>
        <taxon>Paraneoptera</taxon>
        <taxon>Hemiptera</taxon>
        <taxon>Heteroptera</taxon>
        <taxon>Panheteroptera</taxon>
        <taxon>Nepomorpha</taxon>
        <taxon>Nepidae</taxon>
        <taxon>Ranatrinae</taxon>
        <taxon>Ranatra</taxon>
    </lineage>
</organism>